<evidence type="ECO:0008006" key="3">
    <source>
        <dbReference type="Google" id="ProtNLM"/>
    </source>
</evidence>
<dbReference type="InterPro" id="IPR023614">
    <property type="entry name" value="Porin_dom_sf"/>
</dbReference>
<reference evidence="1" key="1">
    <citation type="submission" date="2021-02" db="EMBL/GenBank/DDBJ databases">
        <title>Fulvivirga sp. S481 isolated from sea water.</title>
        <authorList>
            <person name="Bae S.S."/>
            <person name="Baek K."/>
        </authorList>
    </citation>
    <scope>NUCLEOTIDE SEQUENCE</scope>
    <source>
        <strain evidence="1">S481</strain>
    </source>
</reference>
<protein>
    <recommendedName>
        <fullName evidence="3">Porin</fullName>
    </recommendedName>
</protein>
<dbReference type="Gene3D" id="2.40.160.10">
    <property type="entry name" value="Porin"/>
    <property type="match status" value="1"/>
</dbReference>
<dbReference type="EMBL" id="CP070608">
    <property type="protein sequence ID" value="QSE98757.1"/>
    <property type="molecule type" value="Genomic_DNA"/>
</dbReference>
<dbReference type="KEGG" id="fuv:JR347_06665"/>
<gene>
    <name evidence="1" type="ORF">JR347_06665</name>
</gene>
<accession>A0A975A2P4</accession>
<organism evidence="1 2">
    <name type="scientific">Fulvivirga lutea</name>
    <dbReference type="NCBI Taxonomy" id="2810512"/>
    <lineage>
        <taxon>Bacteria</taxon>
        <taxon>Pseudomonadati</taxon>
        <taxon>Bacteroidota</taxon>
        <taxon>Cytophagia</taxon>
        <taxon>Cytophagales</taxon>
        <taxon>Fulvivirgaceae</taxon>
        <taxon>Fulvivirga</taxon>
    </lineage>
</organism>
<proteinExistence type="predicted"/>
<dbReference type="RefSeq" id="WP_205723271.1">
    <property type="nucleotide sequence ID" value="NZ_CP070608.1"/>
</dbReference>
<evidence type="ECO:0000313" key="1">
    <source>
        <dbReference type="EMBL" id="QSE98757.1"/>
    </source>
</evidence>
<evidence type="ECO:0000313" key="2">
    <source>
        <dbReference type="Proteomes" id="UP000662783"/>
    </source>
</evidence>
<name>A0A975A2P4_9BACT</name>
<dbReference type="Proteomes" id="UP000662783">
    <property type="component" value="Chromosome"/>
</dbReference>
<keyword evidence="2" id="KW-1185">Reference proteome</keyword>
<sequence>MKKFIILALIHFTVFGEAISQDSTYFELGEGANLSLNDGDYFFSIGGNLKSAYTYTRDTAEILESKHGFALQRAQFSLLGKAKNEKMTFFILADFVNTWSLLEAWVGFDVANKKLFISAGQKLVNTNNREVNTHQNYFQFVNRSILSSNYARLGREFGLFIDGNFDVGGVVLKPSLAFTSGDGINSFGNGTTDRYDYGGAKFGGRLEVYPFGEFSEGNDFLGADLARESTPKIMIGSAFSSNQGASDQVGEGHGQFVFYSQIDSDGQFRNAYPNYQKLYADVIVKFKGFNASLEYVNAFGSEITGLYTNTDPLAQIPIYKGDISQYLVLGTGLNVQAGYLTKNNWSLDVRYTQITPEFDNEPFSVITNQEDITVGLTKFLKGQAMKIQLNADFLTYDQLENDALVEKGEIRASAALQIIF</sequence>
<dbReference type="AlphaFoldDB" id="A0A975A2P4"/>